<sequence>MSTIDPLQAGPAAAATEAAPAPAMDAATRARAEKAAVQFEGYMIAEMLKQTRQGLRELAADDGTRDRSRDDLQDMADRAVADAMAGSRAFGIADALLRQVLPPEPLKTSAAAVALPVSGAAADTRTR</sequence>
<evidence type="ECO:0000256" key="1">
    <source>
        <dbReference type="SAM" id="MobiDB-lite"/>
    </source>
</evidence>
<name>A0ABS1DVD0_RUBGE</name>
<dbReference type="EMBL" id="NRRU01000043">
    <property type="protein sequence ID" value="MBK1713624.1"/>
    <property type="molecule type" value="Genomic_DNA"/>
</dbReference>
<reference evidence="2" key="1">
    <citation type="submission" date="2017-08" db="EMBL/GenBank/DDBJ databases">
        <authorList>
            <person name="Imhoff J.F."/>
            <person name="Rahn T."/>
            <person name="Kuenzel S."/>
            <person name="Neulinger S.C."/>
        </authorList>
    </citation>
    <scope>NUCLEOTIDE SEQUENCE</scope>
    <source>
        <strain evidence="2">IM 151</strain>
    </source>
</reference>
<evidence type="ECO:0008006" key="4">
    <source>
        <dbReference type="Google" id="ProtNLM"/>
    </source>
</evidence>
<dbReference type="RefSeq" id="WP_200378861.1">
    <property type="nucleotide sequence ID" value="NZ_NRRU01000043.1"/>
</dbReference>
<feature type="compositionally biased region" description="Low complexity" evidence="1">
    <location>
        <begin position="9"/>
        <end position="20"/>
    </location>
</feature>
<dbReference type="Proteomes" id="UP001041814">
    <property type="component" value="Unassembled WGS sequence"/>
</dbReference>
<feature type="region of interest" description="Disordered" evidence="1">
    <location>
        <begin position="1"/>
        <end position="20"/>
    </location>
</feature>
<organism evidence="2 3">
    <name type="scientific">Rubrivivax gelatinosus</name>
    <name type="common">Rhodocyclus gelatinosus</name>
    <name type="synonym">Rhodopseudomonas gelatinosa</name>
    <dbReference type="NCBI Taxonomy" id="28068"/>
    <lineage>
        <taxon>Bacteria</taxon>
        <taxon>Pseudomonadati</taxon>
        <taxon>Pseudomonadota</taxon>
        <taxon>Betaproteobacteria</taxon>
        <taxon>Burkholderiales</taxon>
        <taxon>Sphaerotilaceae</taxon>
        <taxon>Rubrivivax</taxon>
    </lineage>
</organism>
<comment type="caution">
    <text evidence="2">The sequence shown here is derived from an EMBL/GenBank/DDBJ whole genome shotgun (WGS) entry which is preliminary data.</text>
</comment>
<evidence type="ECO:0000313" key="3">
    <source>
        <dbReference type="Proteomes" id="UP001041814"/>
    </source>
</evidence>
<keyword evidence="3" id="KW-1185">Reference proteome</keyword>
<proteinExistence type="predicted"/>
<evidence type="ECO:0000313" key="2">
    <source>
        <dbReference type="EMBL" id="MBK1713624.1"/>
    </source>
</evidence>
<gene>
    <name evidence="2" type="ORF">CKO43_12630</name>
</gene>
<protein>
    <recommendedName>
        <fullName evidence="4">Flagellar protein FlgJ</fullName>
    </recommendedName>
</protein>
<reference evidence="2" key="2">
    <citation type="journal article" date="2020" name="Microorganisms">
        <title>Osmotic Adaptation and Compatible Solute Biosynthesis of Phototrophic Bacteria as Revealed from Genome Analyses.</title>
        <authorList>
            <person name="Imhoff J.F."/>
            <person name="Rahn T."/>
            <person name="Kunzel S."/>
            <person name="Keller A."/>
            <person name="Neulinger S.C."/>
        </authorList>
    </citation>
    <scope>NUCLEOTIDE SEQUENCE</scope>
    <source>
        <strain evidence="2">IM 151</strain>
    </source>
</reference>
<accession>A0ABS1DVD0</accession>